<dbReference type="PANTHER" id="PTHR36834">
    <property type="entry name" value="MEMBRANE PROTEIN-RELATED"/>
    <property type="match status" value="1"/>
</dbReference>
<dbReference type="InterPro" id="IPR010432">
    <property type="entry name" value="RDD"/>
</dbReference>
<reference evidence="8 9" key="1">
    <citation type="submission" date="2018-10" db="EMBL/GenBank/DDBJ databases">
        <title>Sequencing the genomes of 1000 actinobacteria strains.</title>
        <authorList>
            <person name="Klenk H.-P."/>
        </authorList>
    </citation>
    <scope>NUCLEOTIDE SEQUENCE [LARGE SCALE GENOMIC DNA]</scope>
    <source>
        <strain evidence="8 9">DSM 43800</strain>
    </source>
</reference>
<evidence type="ECO:0000259" key="7">
    <source>
        <dbReference type="Pfam" id="PF06271"/>
    </source>
</evidence>
<dbReference type="InterPro" id="IPR006976">
    <property type="entry name" value="VanZ-like"/>
</dbReference>
<name>A0A495W683_9PSEU</name>
<comment type="subcellular location">
    <subcellularLocation>
        <location evidence="1">Membrane</location>
        <topology evidence="1">Multi-pass membrane protein</topology>
    </subcellularLocation>
</comment>
<comment type="caution">
    <text evidence="8">The sequence shown here is derived from an EMBL/GenBank/DDBJ whole genome shotgun (WGS) entry which is preliminary data.</text>
</comment>
<feature type="transmembrane region" description="Helical" evidence="5">
    <location>
        <begin position="39"/>
        <end position="61"/>
    </location>
</feature>
<keyword evidence="2 5" id="KW-0812">Transmembrane</keyword>
<dbReference type="EMBL" id="RBXO01000001">
    <property type="protein sequence ID" value="RKT56173.1"/>
    <property type="molecule type" value="Genomic_DNA"/>
</dbReference>
<proteinExistence type="predicted"/>
<feature type="transmembrane region" description="Helical" evidence="5">
    <location>
        <begin position="102"/>
        <end position="120"/>
    </location>
</feature>
<feature type="domain" description="RDD" evidence="7">
    <location>
        <begin position="197"/>
        <end position="331"/>
    </location>
</feature>
<feature type="transmembrane region" description="Helical" evidence="5">
    <location>
        <begin position="295"/>
        <end position="321"/>
    </location>
</feature>
<dbReference type="InterPro" id="IPR053150">
    <property type="entry name" value="Teicoplanin_resist-assoc"/>
</dbReference>
<evidence type="ECO:0000256" key="1">
    <source>
        <dbReference type="ARBA" id="ARBA00004141"/>
    </source>
</evidence>
<keyword evidence="3 5" id="KW-1133">Transmembrane helix</keyword>
<feature type="transmembrane region" description="Helical" evidence="5">
    <location>
        <begin position="126"/>
        <end position="150"/>
    </location>
</feature>
<evidence type="ECO:0000256" key="2">
    <source>
        <dbReference type="ARBA" id="ARBA00022692"/>
    </source>
</evidence>
<sequence length="354" mass="37804">MSVRMSETIIAFILFALVVPLAALPWVHLQYRRYGQLRGWSAVVAAAGVLYGCGLVAFTLFPLPAVTPDFCLDRHLLDTWQLRPFASLDDVLREGRAALSQVLLNVVLFVPLGFLLRYRFGRGLPAATAVGLLTSLCVELVQGTAILGLYPCPYRLADVDDLVTNTLGCVLGWLLARWAGRLLPPAVPEPSADLAPPGLLRRGLAFAGDLLTIGLTQSAVQVVLALTGGRPRELTTTDWFGVALGAAVLVAYTLLVPLLRADRATPGQVVFHLAVVGRGGGPASRGATVVRFAAWWLPVLLLAATGRTGLVLVLAALLGLLARLRADRRGLPALVSRTRTVTRAAYERGVAADR</sequence>
<dbReference type="Proteomes" id="UP000282084">
    <property type="component" value="Unassembled WGS sequence"/>
</dbReference>
<feature type="domain" description="VanZ-like" evidence="6">
    <location>
        <begin position="49"/>
        <end position="178"/>
    </location>
</feature>
<dbReference type="Pfam" id="PF06271">
    <property type="entry name" value="RDD"/>
    <property type="match status" value="1"/>
</dbReference>
<evidence type="ECO:0000256" key="4">
    <source>
        <dbReference type="ARBA" id="ARBA00023136"/>
    </source>
</evidence>
<evidence type="ECO:0000259" key="6">
    <source>
        <dbReference type="Pfam" id="PF04892"/>
    </source>
</evidence>
<dbReference type="AlphaFoldDB" id="A0A495W683"/>
<keyword evidence="9" id="KW-1185">Reference proteome</keyword>
<dbReference type="Pfam" id="PF04892">
    <property type="entry name" value="VanZ"/>
    <property type="match status" value="1"/>
</dbReference>
<accession>A0A495W683</accession>
<protein>
    <submittedName>
        <fullName evidence="8">Glycopeptide antibiotics resistance protein</fullName>
    </submittedName>
</protein>
<keyword evidence="4 5" id="KW-0472">Membrane</keyword>
<evidence type="ECO:0000313" key="9">
    <source>
        <dbReference type="Proteomes" id="UP000282084"/>
    </source>
</evidence>
<dbReference type="GO" id="GO:0016020">
    <property type="term" value="C:membrane"/>
    <property type="evidence" value="ECO:0007669"/>
    <property type="project" value="UniProtKB-SubCell"/>
</dbReference>
<dbReference type="PANTHER" id="PTHR36834:SF1">
    <property type="entry name" value="INTEGRAL MEMBRANE PROTEIN"/>
    <property type="match status" value="1"/>
</dbReference>
<evidence type="ECO:0000256" key="5">
    <source>
        <dbReference type="SAM" id="Phobius"/>
    </source>
</evidence>
<feature type="transmembrane region" description="Helical" evidence="5">
    <location>
        <begin position="239"/>
        <end position="259"/>
    </location>
</feature>
<gene>
    <name evidence="8" type="ORF">C8E97_4862</name>
</gene>
<feature type="transmembrane region" description="Helical" evidence="5">
    <location>
        <begin position="203"/>
        <end position="227"/>
    </location>
</feature>
<evidence type="ECO:0000313" key="8">
    <source>
        <dbReference type="EMBL" id="RKT56173.1"/>
    </source>
</evidence>
<evidence type="ECO:0000256" key="3">
    <source>
        <dbReference type="ARBA" id="ARBA00022989"/>
    </source>
</evidence>
<organism evidence="8 9">
    <name type="scientific">Saccharothrix australiensis</name>
    <dbReference type="NCBI Taxonomy" id="2072"/>
    <lineage>
        <taxon>Bacteria</taxon>
        <taxon>Bacillati</taxon>
        <taxon>Actinomycetota</taxon>
        <taxon>Actinomycetes</taxon>
        <taxon>Pseudonocardiales</taxon>
        <taxon>Pseudonocardiaceae</taxon>
        <taxon>Saccharothrix</taxon>
    </lineage>
</organism>